<keyword evidence="6" id="KW-0647">Proteasome</keyword>
<organism evidence="8 9">
    <name type="scientific">Rhododendron griersonianum</name>
    <dbReference type="NCBI Taxonomy" id="479676"/>
    <lineage>
        <taxon>Eukaryota</taxon>
        <taxon>Viridiplantae</taxon>
        <taxon>Streptophyta</taxon>
        <taxon>Embryophyta</taxon>
        <taxon>Tracheophyta</taxon>
        <taxon>Spermatophyta</taxon>
        <taxon>Magnoliopsida</taxon>
        <taxon>eudicotyledons</taxon>
        <taxon>Gunneridae</taxon>
        <taxon>Pentapetalae</taxon>
        <taxon>asterids</taxon>
        <taxon>Ericales</taxon>
        <taxon>Ericaceae</taxon>
        <taxon>Ericoideae</taxon>
        <taxon>Rhodoreae</taxon>
        <taxon>Rhododendron</taxon>
    </lineage>
</organism>
<dbReference type="GO" id="GO:0000502">
    <property type="term" value="C:proteasome complex"/>
    <property type="evidence" value="ECO:0007669"/>
    <property type="project" value="UniProtKB-KW"/>
</dbReference>
<dbReference type="InterPro" id="IPR050221">
    <property type="entry name" value="26S_Proteasome_ATPase"/>
</dbReference>
<evidence type="ECO:0000256" key="2">
    <source>
        <dbReference type="ARBA" id="ARBA00006914"/>
    </source>
</evidence>
<dbReference type="Gene3D" id="1.10.8.60">
    <property type="match status" value="1"/>
</dbReference>
<comment type="caution">
    <text evidence="8">The sequence shown here is derived from an EMBL/GenBank/DDBJ whole genome shotgun (WGS) entry which is preliminary data.</text>
</comment>
<reference evidence="8" key="1">
    <citation type="submission" date="2020-08" db="EMBL/GenBank/DDBJ databases">
        <title>Plant Genome Project.</title>
        <authorList>
            <person name="Zhang R.-G."/>
        </authorList>
    </citation>
    <scope>NUCLEOTIDE SEQUENCE</scope>
    <source>
        <strain evidence="8">WSP0</strain>
        <tissue evidence="8">Leaf</tissue>
    </source>
</reference>
<comment type="similarity">
    <text evidence="2">Belongs to the AAA ATPase family.</text>
</comment>
<keyword evidence="3" id="KW-0963">Cytoplasm</keyword>
<dbReference type="InterPro" id="IPR027417">
    <property type="entry name" value="P-loop_NTPase"/>
</dbReference>
<dbReference type="Pfam" id="PF20665">
    <property type="entry name" value="Zw10_middle"/>
    <property type="match status" value="1"/>
</dbReference>
<protein>
    <recommendedName>
        <fullName evidence="7">AAA+ ATPase domain-containing protein</fullName>
    </recommendedName>
</protein>
<evidence type="ECO:0000256" key="4">
    <source>
        <dbReference type="ARBA" id="ARBA00022741"/>
    </source>
</evidence>
<dbReference type="EMBL" id="JACTNZ010000004">
    <property type="protein sequence ID" value="KAG5552790.1"/>
    <property type="molecule type" value="Genomic_DNA"/>
</dbReference>
<dbReference type="Proteomes" id="UP000823749">
    <property type="component" value="Chromosome 4"/>
</dbReference>
<evidence type="ECO:0000313" key="9">
    <source>
        <dbReference type="Proteomes" id="UP000823749"/>
    </source>
</evidence>
<dbReference type="GO" id="GO:0005737">
    <property type="term" value="C:cytoplasm"/>
    <property type="evidence" value="ECO:0007669"/>
    <property type="project" value="UniProtKB-SubCell"/>
</dbReference>
<dbReference type="InterPro" id="IPR003593">
    <property type="entry name" value="AAA+_ATPase"/>
</dbReference>
<gene>
    <name evidence="8" type="ORF">RHGRI_010778</name>
</gene>
<dbReference type="Pfam" id="PF14223">
    <property type="entry name" value="Retrotran_gag_2"/>
    <property type="match status" value="1"/>
</dbReference>
<proteinExistence type="inferred from homology"/>
<evidence type="ECO:0000259" key="7">
    <source>
        <dbReference type="SMART" id="SM00382"/>
    </source>
</evidence>
<name>A0AAV6KJL4_9ERIC</name>
<dbReference type="CDD" id="cd09272">
    <property type="entry name" value="RNase_HI_RT_Ty1"/>
    <property type="match status" value="1"/>
</dbReference>
<evidence type="ECO:0000313" key="8">
    <source>
        <dbReference type="EMBL" id="KAG5552790.1"/>
    </source>
</evidence>
<dbReference type="Pfam" id="PF00004">
    <property type="entry name" value="AAA"/>
    <property type="match status" value="1"/>
</dbReference>
<feature type="domain" description="AAA+ ATPase" evidence="7">
    <location>
        <begin position="125"/>
        <end position="264"/>
    </location>
</feature>
<dbReference type="InterPro" id="IPR048344">
    <property type="entry name" value="Zw10_middle"/>
</dbReference>
<evidence type="ECO:0000256" key="3">
    <source>
        <dbReference type="ARBA" id="ARBA00022490"/>
    </source>
</evidence>
<evidence type="ECO:0000256" key="5">
    <source>
        <dbReference type="ARBA" id="ARBA00022840"/>
    </source>
</evidence>
<dbReference type="GO" id="GO:0005524">
    <property type="term" value="F:ATP binding"/>
    <property type="evidence" value="ECO:0007669"/>
    <property type="project" value="UniProtKB-KW"/>
</dbReference>
<dbReference type="SUPFAM" id="SSF52540">
    <property type="entry name" value="P-loop containing nucleoside triphosphate hydrolases"/>
    <property type="match status" value="1"/>
</dbReference>
<dbReference type="GO" id="GO:0016887">
    <property type="term" value="F:ATP hydrolysis activity"/>
    <property type="evidence" value="ECO:0007669"/>
    <property type="project" value="InterPro"/>
</dbReference>
<comment type="subcellular location">
    <subcellularLocation>
        <location evidence="1">Cytoplasm</location>
    </subcellularLocation>
</comment>
<dbReference type="PANTHER" id="PTHR23073">
    <property type="entry name" value="26S PROTEASOME REGULATORY SUBUNIT"/>
    <property type="match status" value="1"/>
</dbReference>
<keyword evidence="5" id="KW-0067">ATP-binding</keyword>
<dbReference type="Gene3D" id="3.40.50.300">
    <property type="entry name" value="P-loop containing nucleotide triphosphate hydrolases"/>
    <property type="match status" value="1"/>
</dbReference>
<sequence length="463" mass="52769">MQFQQRQNEVRVNYLLSSNGIDGVELHTILKAMEVVGILDYGLAKVADKMIKYVIAPALKCQSHVSFAEEMNQENGHVSEAILRIVPSSDPKDIGGCDIQKQEIREAVELPLTHHELYKQIGIDPHRGVLLYGPPGTSKTMLAKAVANHTTVAFIRVVGSEFVQKYLGEGPRLVRDVFRLAKENAPAIIFIDEVDAIATARFDAQTGADREVQRIFMELLNQMDEFDQTVNVKVIMATYRADTLDSALLRPGWLDQKIEFPLPDRRQKRPSFSYKMNPQHSMPKHLRVMSAMIRDLRSAGNVLTDEQQILAVLRSLPDETWDHFKLTMTHNEMVKTFNDLKCHLELEAERQDANDSTAALAYTKDLKYHGKSKYINIRFHYIRDMIAQGEVVLKHIFTTSMVADPLTKHIARDVFQSHIAAICQEAGMHAVLCKNRYVILPKDFEKGYRTNVKNPDTDFDFYK</sequence>
<dbReference type="AlphaFoldDB" id="A0AAV6KJL4"/>
<evidence type="ECO:0000256" key="1">
    <source>
        <dbReference type="ARBA" id="ARBA00004496"/>
    </source>
</evidence>
<accession>A0AAV6KJL4</accession>
<evidence type="ECO:0000256" key="6">
    <source>
        <dbReference type="ARBA" id="ARBA00022942"/>
    </source>
</evidence>
<dbReference type="FunFam" id="3.40.50.300:FF:000033">
    <property type="entry name" value="26S protease regulatory subunit 6B"/>
    <property type="match status" value="1"/>
</dbReference>
<keyword evidence="9" id="KW-1185">Reference proteome</keyword>
<dbReference type="InterPro" id="IPR003959">
    <property type="entry name" value="ATPase_AAA_core"/>
</dbReference>
<keyword evidence="4" id="KW-0547">Nucleotide-binding</keyword>
<dbReference type="SMART" id="SM00382">
    <property type="entry name" value="AAA"/>
    <property type="match status" value="1"/>
</dbReference>